<evidence type="ECO:0000259" key="3">
    <source>
        <dbReference type="Pfam" id="PF16344"/>
    </source>
</evidence>
<dbReference type="PIRSF" id="PIRSF018266">
    <property type="entry name" value="FecR"/>
    <property type="match status" value="1"/>
</dbReference>
<dbReference type="PANTHER" id="PTHR30273">
    <property type="entry name" value="PERIPLASMIC SIGNAL SENSOR AND SIGMA FACTOR ACTIVATOR FECR-RELATED"/>
    <property type="match status" value="1"/>
</dbReference>
<dbReference type="RefSeq" id="WP_282590983.1">
    <property type="nucleotide sequence ID" value="NZ_JAPAAF010000006.1"/>
</dbReference>
<evidence type="ECO:0000313" key="4">
    <source>
        <dbReference type="EMBL" id="MCW0482380.1"/>
    </source>
</evidence>
<dbReference type="InterPro" id="IPR012373">
    <property type="entry name" value="Ferrdict_sens_TM"/>
</dbReference>
<reference evidence="4" key="1">
    <citation type="submission" date="2022-10" db="EMBL/GenBank/DDBJ databases">
        <title>Gaoshiqiia sediminis gen. nov., sp. nov., isolated from coastal sediment.</title>
        <authorList>
            <person name="Yu W.X."/>
            <person name="Mu D.S."/>
            <person name="Du J.Z."/>
            <person name="Liang Y.Q."/>
        </authorList>
    </citation>
    <scope>NUCLEOTIDE SEQUENCE</scope>
    <source>
        <strain evidence="4">A06</strain>
    </source>
</reference>
<dbReference type="EMBL" id="JAPAAF010000006">
    <property type="protein sequence ID" value="MCW0482380.1"/>
    <property type="molecule type" value="Genomic_DNA"/>
</dbReference>
<dbReference type="InterPro" id="IPR032508">
    <property type="entry name" value="FecR_C"/>
</dbReference>
<organism evidence="4 5">
    <name type="scientific">Gaoshiqia sediminis</name>
    <dbReference type="NCBI Taxonomy" id="2986998"/>
    <lineage>
        <taxon>Bacteria</taxon>
        <taxon>Pseudomonadati</taxon>
        <taxon>Bacteroidota</taxon>
        <taxon>Bacteroidia</taxon>
        <taxon>Marinilabiliales</taxon>
        <taxon>Prolixibacteraceae</taxon>
        <taxon>Gaoshiqia</taxon>
    </lineage>
</organism>
<accession>A0AA41YAM6</accession>
<comment type="caution">
    <text evidence="4">The sequence shown here is derived from an EMBL/GenBank/DDBJ whole genome shotgun (WGS) entry which is preliminary data.</text>
</comment>
<evidence type="ECO:0000259" key="2">
    <source>
        <dbReference type="Pfam" id="PF04773"/>
    </source>
</evidence>
<dbReference type="Pfam" id="PF16344">
    <property type="entry name" value="FecR_C"/>
    <property type="match status" value="1"/>
</dbReference>
<keyword evidence="1" id="KW-0472">Membrane</keyword>
<dbReference type="Gene3D" id="2.60.120.1440">
    <property type="match status" value="1"/>
</dbReference>
<keyword evidence="1" id="KW-0812">Transmembrane</keyword>
<sequence>MKELIRKYLSARADRQDQSRLLDWMRQGNNQKAFNDEKRVWEQEALGSDMLLATQYSWSKIQKQLLLQSQSDLKTKSLYLTWFKYASVIFLLLSIGITSYFVAFDNNQRNDFYTEVLASHGQKTQIMLPDSSVVQLNGGTKIRYNNSFGADNRMVELEGEAFFDVRKNSHIAFIVYTRELDVKVYGTSFNVNAYPDDQTVEVGLKQGSVGIEQYDKEVLRMEPGQLAVFNKDNNQFKVLNEDMNMVSAWTNNELVFEEKPFNLICKYLERWYGVDIALANDLIDNEKYTFKVKTESLHEVLELINVLRPINYEIDGERVKIMNPKTL</sequence>
<feature type="transmembrane region" description="Helical" evidence="1">
    <location>
        <begin position="82"/>
        <end position="103"/>
    </location>
</feature>
<gene>
    <name evidence="4" type="ORF">N2K84_06540</name>
</gene>
<evidence type="ECO:0000256" key="1">
    <source>
        <dbReference type="SAM" id="Phobius"/>
    </source>
</evidence>
<dbReference type="PANTHER" id="PTHR30273:SF2">
    <property type="entry name" value="PROTEIN FECR"/>
    <property type="match status" value="1"/>
</dbReference>
<dbReference type="AlphaFoldDB" id="A0AA41YAM6"/>
<dbReference type="FunFam" id="2.60.120.1440:FF:000001">
    <property type="entry name" value="Putative anti-sigma factor"/>
    <property type="match status" value="1"/>
</dbReference>
<feature type="domain" description="FecR protein" evidence="2">
    <location>
        <begin position="119"/>
        <end position="209"/>
    </location>
</feature>
<keyword evidence="5" id="KW-1185">Reference proteome</keyword>
<protein>
    <submittedName>
        <fullName evidence="4">DUF4974 domain-containing protein</fullName>
    </submittedName>
</protein>
<evidence type="ECO:0000313" key="5">
    <source>
        <dbReference type="Proteomes" id="UP001163821"/>
    </source>
</evidence>
<dbReference type="Gene3D" id="3.55.50.30">
    <property type="match status" value="1"/>
</dbReference>
<dbReference type="Proteomes" id="UP001163821">
    <property type="component" value="Unassembled WGS sequence"/>
</dbReference>
<feature type="domain" description="Protein FecR C-terminal" evidence="3">
    <location>
        <begin position="253"/>
        <end position="321"/>
    </location>
</feature>
<proteinExistence type="predicted"/>
<dbReference type="Pfam" id="PF04773">
    <property type="entry name" value="FecR"/>
    <property type="match status" value="1"/>
</dbReference>
<dbReference type="GO" id="GO:0016989">
    <property type="term" value="F:sigma factor antagonist activity"/>
    <property type="evidence" value="ECO:0007669"/>
    <property type="project" value="TreeGrafter"/>
</dbReference>
<dbReference type="InterPro" id="IPR006860">
    <property type="entry name" value="FecR"/>
</dbReference>
<keyword evidence="1" id="KW-1133">Transmembrane helix</keyword>
<name>A0AA41YAM6_9BACT</name>